<protein>
    <recommendedName>
        <fullName evidence="3">LemA protein</fullName>
    </recommendedName>
</protein>
<dbReference type="EMBL" id="FTOP01000003">
    <property type="protein sequence ID" value="SIS73189.1"/>
    <property type="molecule type" value="Genomic_DNA"/>
</dbReference>
<dbReference type="Proteomes" id="UP000186026">
    <property type="component" value="Unassembled WGS sequence"/>
</dbReference>
<evidence type="ECO:0000313" key="2">
    <source>
        <dbReference type="Proteomes" id="UP000186026"/>
    </source>
</evidence>
<gene>
    <name evidence="1" type="ORF">SAMN05421761_103333</name>
</gene>
<organism evidence="1 2">
    <name type="scientific">Belliella pelovolcani</name>
    <dbReference type="NCBI Taxonomy" id="529505"/>
    <lineage>
        <taxon>Bacteria</taxon>
        <taxon>Pseudomonadati</taxon>
        <taxon>Bacteroidota</taxon>
        <taxon>Cytophagia</taxon>
        <taxon>Cytophagales</taxon>
        <taxon>Cyclobacteriaceae</taxon>
        <taxon>Belliella</taxon>
    </lineage>
</organism>
<evidence type="ECO:0008006" key="3">
    <source>
        <dbReference type="Google" id="ProtNLM"/>
    </source>
</evidence>
<dbReference type="AlphaFoldDB" id="A0A1N7LHA1"/>
<dbReference type="RefSeq" id="WP_076499333.1">
    <property type="nucleotide sequence ID" value="NZ_FTOP01000003.1"/>
</dbReference>
<keyword evidence="2" id="KW-1185">Reference proteome</keyword>
<accession>A0A1N7LHA1</accession>
<sequence>MGFIPIFLTLGGAVLLFIMVVRQSLANKKLQFDELLNVVAAGLSKLSSNQSVPANLGAIKSFVQEVKPKLKPEELSTYETLVKTPLNQAKLTRLQYNQLISKKPYSFVAKIFGYEAI</sequence>
<evidence type="ECO:0000313" key="1">
    <source>
        <dbReference type="EMBL" id="SIS73189.1"/>
    </source>
</evidence>
<dbReference type="OrthoDB" id="840017at2"/>
<name>A0A1N7LHA1_9BACT</name>
<dbReference type="STRING" id="529505.SAMN05421761_103333"/>
<reference evidence="2" key="1">
    <citation type="submission" date="2017-01" db="EMBL/GenBank/DDBJ databases">
        <authorList>
            <person name="Varghese N."/>
            <person name="Submissions S."/>
        </authorList>
    </citation>
    <scope>NUCLEOTIDE SEQUENCE [LARGE SCALE GENOMIC DNA]</scope>
    <source>
        <strain evidence="2">DSM 46698</strain>
    </source>
</reference>
<proteinExistence type="predicted"/>